<dbReference type="PANTHER" id="PTHR48449">
    <property type="entry name" value="DUF1985 DOMAIN-CONTAINING PROTEIN"/>
    <property type="match status" value="1"/>
</dbReference>
<name>A0AAD9WQH8_9ROSI</name>
<feature type="compositionally biased region" description="Basic and acidic residues" evidence="1">
    <location>
        <begin position="25"/>
        <end position="43"/>
    </location>
</feature>
<evidence type="ECO:0000313" key="3">
    <source>
        <dbReference type="Proteomes" id="UP001280121"/>
    </source>
</evidence>
<dbReference type="AlphaFoldDB" id="A0AAD9WQH8"/>
<evidence type="ECO:0000313" key="2">
    <source>
        <dbReference type="EMBL" id="KAK2638595.1"/>
    </source>
</evidence>
<gene>
    <name evidence="2" type="ORF">Ddye_026390</name>
</gene>
<evidence type="ECO:0000256" key="1">
    <source>
        <dbReference type="SAM" id="MobiDB-lite"/>
    </source>
</evidence>
<proteinExistence type="predicted"/>
<organism evidence="2 3">
    <name type="scientific">Dipteronia dyeriana</name>
    <dbReference type="NCBI Taxonomy" id="168575"/>
    <lineage>
        <taxon>Eukaryota</taxon>
        <taxon>Viridiplantae</taxon>
        <taxon>Streptophyta</taxon>
        <taxon>Embryophyta</taxon>
        <taxon>Tracheophyta</taxon>
        <taxon>Spermatophyta</taxon>
        <taxon>Magnoliopsida</taxon>
        <taxon>eudicotyledons</taxon>
        <taxon>Gunneridae</taxon>
        <taxon>Pentapetalae</taxon>
        <taxon>rosids</taxon>
        <taxon>malvids</taxon>
        <taxon>Sapindales</taxon>
        <taxon>Sapindaceae</taxon>
        <taxon>Hippocastanoideae</taxon>
        <taxon>Acereae</taxon>
        <taxon>Dipteronia</taxon>
    </lineage>
</organism>
<protein>
    <submittedName>
        <fullName evidence="2">Uncharacterized protein</fullName>
    </submittedName>
</protein>
<feature type="region of interest" description="Disordered" evidence="1">
    <location>
        <begin position="1"/>
        <end position="43"/>
    </location>
</feature>
<comment type="caution">
    <text evidence="2">The sequence shown here is derived from an EMBL/GenBank/DDBJ whole genome shotgun (WGS) entry which is preliminary data.</text>
</comment>
<dbReference type="EMBL" id="JANJYI010000008">
    <property type="protein sequence ID" value="KAK2638595.1"/>
    <property type="molecule type" value="Genomic_DNA"/>
</dbReference>
<sequence>MRGNNSPRPTRVVSRLLPKNDNIQEVEKEPEKEPENSDGRNEDLDQYLLHPRTTWAYDITITVHCKLKLIHDIKEVLGSCGEFEEFKKSCFKHYLDLPHYMRSLCQTQYIHNLLLCQIRLSGANDDEMWFAMGNTNVRLRKIEFCLCTGLKFGVLTHILLKDYVPVKDGIHMRYFDEDGYLLLD</sequence>
<keyword evidence="3" id="KW-1185">Reference proteome</keyword>
<dbReference type="PANTHER" id="PTHR48449:SF1">
    <property type="entry name" value="DUF1985 DOMAIN-CONTAINING PROTEIN"/>
    <property type="match status" value="1"/>
</dbReference>
<dbReference type="Proteomes" id="UP001280121">
    <property type="component" value="Unassembled WGS sequence"/>
</dbReference>
<reference evidence="2" key="1">
    <citation type="journal article" date="2023" name="Plant J.">
        <title>Genome sequences and population genomics provide insights into the demographic history, inbreeding, and mutation load of two 'living fossil' tree species of Dipteronia.</title>
        <authorList>
            <person name="Feng Y."/>
            <person name="Comes H.P."/>
            <person name="Chen J."/>
            <person name="Zhu S."/>
            <person name="Lu R."/>
            <person name="Zhang X."/>
            <person name="Li P."/>
            <person name="Qiu J."/>
            <person name="Olsen K.M."/>
            <person name="Qiu Y."/>
        </authorList>
    </citation>
    <scope>NUCLEOTIDE SEQUENCE</scope>
    <source>
        <strain evidence="2">KIB01</strain>
    </source>
</reference>
<accession>A0AAD9WQH8</accession>